<name>A0ABR7ATR2_9PSED</name>
<gene>
    <name evidence="2" type="ORF">H8S59_00785</name>
</gene>
<dbReference type="EMBL" id="JACONW010000002">
    <property type="protein sequence ID" value="MBC3948308.1"/>
    <property type="molecule type" value="Genomic_DNA"/>
</dbReference>
<reference evidence="2 3" key="1">
    <citation type="submission" date="2020-08" db="EMBL/GenBank/DDBJ databases">
        <title>Putative novel bacterial strains isolated from necrotic wheat leaf tissues caused by Xanthomonas translucens.</title>
        <authorList>
            <person name="Tambong J.T."/>
        </authorList>
    </citation>
    <scope>NUCLEOTIDE SEQUENCE [LARGE SCALE GENOMIC DNA]</scope>
    <source>
        <strain evidence="2 3">DOAB 1069</strain>
    </source>
</reference>
<dbReference type="RefSeq" id="WP_187520108.1">
    <property type="nucleotide sequence ID" value="NZ_JACONW010000002.1"/>
</dbReference>
<evidence type="ECO:0000313" key="3">
    <source>
        <dbReference type="Proteomes" id="UP000651852"/>
    </source>
</evidence>
<dbReference type="Proteomes" id="UP000651852">
    <property type="component" value="Unassembled WGS sequence"/>
</dbReference>
<organism evidence="2 3">
    <name type="scientific">Pseudomonas folii</name>
    <dbReference type="NCBI Taxonomy" id="2762593"/>
    <lineage>
        <taxon>Bacteria</taxon>
        <taxon>Pseudomonadati</taxon>
        <taxon>Pseudomonadota</taxon>
        <taxon>Gammaproteobacteria</taxon>
        <taxon>Pseudomonadales</taxon>
        <taxon>Pseudomonadaceae</taxon>
        <taxon>Pseudomonas</taxon>
    </lineage>
</organism>
<comment type="caution">
    <text evidence="2">The sequence shown here is derived from an EMBL/GenBank/DDBJ whole genome shotgun (WGS) entry which is preliminary data.</text>
</comment>
<evidence type="ECO:0000256" key="1">
    <source>
        <dbReference type="SAM" id="MobiDB-lite"/>
    </source>
</evidence>
<feature type="compositionally biased region" description="Polar residues" evidence="1">
    <location>
        <begin position="159"/>
        <end position="169"/>
    </location>
</feature>
<proteinExistence type="predicted"/>
<evidence type="ECO:0000313" key="2">
    <source>
        <dbReference type="EMBL" id="MBC3948308.1"/>
    </source>
</evidence>
<accession>A0ABR7ATR2</accession>
<protein>
    <submittedName>
        <fullName evidence="2">Uncharacterized protein</fullName>
    </submittedName>
</protein>
<feature type="region of interest" description="Disordered" evidence="1">
    <location>
        <begin position="159"/>
        <end position="186"/>
    </location>
</feature>
<sequence length="236" mass="25357">MSTIDSQVEAVIAEDAAARNAAVQTLLGQGYTFHGGQLWKPPIGEKANFSLMDDLRQQLADVSAERDRFSRMYDSAVGALCAIGEALGVDEDDQSTDASIEAVDWLKISINDLKLRLNASEARNAKARELLSFVVDSGGFSYATVAKDIRAFLAQSVPATKPSTTSNLPDGSLTDEGTKSPATDEQGADVVRETLQPENQRVTPARVKCCMACGEHHEGMDGLPCPNMTPYSRVMS</sequence>
<keyword evidence="3" id="KW-1185">Reference proteome</keyword>